<dbReference type="Pfam" id="PF14062">
    <property type="entry name" value="DUF4253"/>
    <property type="match status" value="1"/>
</dbReference>
<accession>A0ABP7A5Z2</accession>
<keyword evidence="3" id="KW-1185">Reference proteome</keyword>
<dbReference type="EMBL" id="BAABDQ010000079">
    <property type="protein sequence ID" value="GAA3625659.1"/>
    <property type="molecule type" value="Genomic_DNA"/>
</dbReference>
<evidence type="ECO:0000313" key="3">
    <source>
        <dbReference type="Proteomes" id="UP001500630"/>
    </source>
</evidence>
<dbReference type="Proteomes" id="UP001500630">
    <property type="component" value="Unassembled WGS sequence"/>
</dbReference>
<name>A0ABP7A5Z2_9ACTN</name>
<proteinExistence type="predicted"/>
<reference evidence="3" key="1">
    <citation type="journal article" date="2019" name="Int. J. Syst. Evol. Microbiol.">
        <title>The Global Catalogue of Microorganisms (GCM) 10K type strain sequencing project: providing services to taxonomists for standard genome sequencing and annotation.</title>
        <authorList>
            <consortium name="The Broad Institute Genomics Platform"/>
            <consortium name="The Broad Institute Genome Sequencing Center for Infectious Disease"/>
            <person name="Wu L."/>
            <person name="Ma J."/>
        </authorList>
    </citation>
    <scope>NUCLEOTIDE SEQUENCE [LARGE SCALE GENOMIC DNA]</scope>
    <source>
        <strain evidence="3">JCM 17326</strain>
    </source>
</reference>
<evidence type="ECO:0000313" key="2">
    <source>
        <dbReference type="EMBL" id="GAA3625659.1"/>
    </source>
</evidence>
<dbReference type="InterPro" id="IPR025349">
    <property type="entry name" value="DUF4253"/>
</dbReference>
<feature type="domain" description="DUF4253" evidence="1">
    <location>
        <begin position="125"/>
        <end position="235"/>
    </location>
</feature>
<organism evidence="2 3">
    <name type="scientific">Nonomuraea rosea</name>
    <dbReference type="NCBI Taxonomy" id="638574"/>
    <lineage>
        <taxon>Bacteria</taxon>
        <taxon>Bacillati</taxon>
        <taxon>Actinomycetota</taxon>
        <taxon>Actinomycetes</taxon>
        <taxon>Streptosporangiales</taxon>
        <taxon>Streptosporangiaceae</taxon>
        <taxon>Nonomuraea</taxon>
    </lineage>
</organism>
<sequence>MEPASADLWATVRELHGRTGLWPLLLESSPHDDEFRPWESGELSLEKITCPDLHDHATLLATWWVQYTEVDADSDPLSPTERIAVTAPYGQRWPGLAPGKLFAAEPTSFAAEYAVHLTAQNPDMRLGLAAAGRGADALAAAGWTGPLNYTNDTGEIAAVLRSWEDRFGAVVVGVGSADLYLSIAAPPSTLQEALHVAAEHFAFCPDNIWQNSHPYTLAAYAERLVGLNSWEFWWDRRTV</sequence>
<gene>
    <name evidence="2" type="ORF">GCM10022419_134030</name>
</gene>
<comment type="caution">
    <text evidence="2">The sequence shown here is derived from an EMBL/GenBank/DDBJ whole genome shotgun (WGS) entry which is preliminary data.</text>
</comment>
<protein>
    <submittedName>
        <fullName evidence="2">DUF4253 domain-containing protein</fullName>
    </submittedName>
</protein>
<evidence type="ECO:0000259" key="1">
    <source>
        <dbReference type="Pfam" id="PF14062"/>
    </source>
</evidence>